<comment type="similarity">
    <text evidence="3">Belongs to the acetyltransferase family. RimJ subfamily.</text>
</comment>
<dbReference type="Proteomes" id="UP000035722">
    <property type="component" value="Unassembled WGS sequence"/>
</dbReference>
<sequence>MDFSRELADGTVLRPVQQSDAPALAAALQENRVYLAPWEPIRPEDFYTVAGQREVIARRRAEFEAGTSLPMVLAGKGGILGLLTFSSIVRGAFQNAHVGYWTAQRAQGAGLMTAAVGTGIKIARDDLGLHRLEAATLLHNVASQRVLDKNGFEAYGTARAYLRIAGLWQDHRMYQLIL</sequence>
<dbReference type="SUPFAM" id="SSF55729">
    <property type="entry name" value="Acyl-CoA N-acyltransferases (Nat)"/>
    <property type="match status" value="1"/>
</dbReference>
<organism evidence="5 6">
    <name type="scientific">Pseudarthrobacter siccitolerans</name>
    <dbReference type="NCBI Taxonomy" id="861266"/>
    <lineage>
        <taxon>Bacteria</taxon>
        <taxon>Bacillati</taxon>
        <taxon>Actinomycetota</taxon>
        <taxon>Actinomycetes</taxon>
        <taxon>Micrococcales</taxon>
        <taxon>Micrococcaceae</taxon>
        <taxon>Pseudarthrobacter</taxon>
    </lineage>
</organism>
<keyword evidence="6" id="KW-1185">Reference proteome</keyword>
<protein>
    <submittedName>
        <fullName evidence="5">Acetyltransferase family protein</fullName>
    </submittedName>
</protein>
<feature type="domain" description="N-acetyltransferase" evidence="4">
    <location>
        <begin position="11"/>
        <end position="174"/>
    </location>
</feature>
<evidence type="ECO:0000256" key="3">
    <source>
        <dbReference type="ARBA" id="ARBA00038502"/>
    </source>
</evidence>
<dbReference type="InterPro" id="IPR000182">
    <property type="entry name" value="GNAT_dom"/>
</dbReference>
<name>A0A024H3E2_9MICC</name>
<gene>
    <name evidence="5" type="primary">rimJ1</name>
    <name evidence="5" type="ORF">ARTSIC4J27_2355</name>
</gene>
<dbReference type="Pfam" id="PF13302">
    <property type="entry name" value="Acetyltransf_3"/>
    <property type="match status" value="1"/>
</dbReference>
<dbReference type="GO" id="GO:0005737">
    <property type="term" value="C:cytoplasm"/>
    <property type="evidence" value="ECO:0007669"/>
    <property type="project" value="TreeGrafter"/>
</dbReference>
<comment type="caution">
    <text evidence="5">The sequence shown here is derived from an EMBL/GenBank/DDBJ whole genome shotgun (WGS) entry which is preliminary data.</text>
</comment>
<dbReference type="GO" id="GO:0008999">
    <property type="term" value="F:protein-N-terminal-alanine acetyltransferase activity"/>
    <property type="evidence" value="ECO:0007669"/>
    <property type="project" value="TreeGrafter"/>
</dbReference>
<dbReference type="InterPro" id="IPR016181">
    <property type="entry name" value="Acyl_CoA_acyltransferase"/>
</dbReference>
<dbReference type="STRING" id="861266.ARTSIC4J27_2355"/>
<evidence type="ECO:0000313" key="5">
    <source>
        <dbReference type="EMBL" id="CCQ46392.1"/>
    </source>
</evidence>
<dbReference type="AlphaFoldDB" id="A0A024H3E2"/>
<dbReference type="InterPro" id="IPR051531">
    <property type="entry name" value="N-acetyltransferase"/>
</dbReference>
<evidence type="ECO:0000256" key="2">
    <source>
        <dbReference type="ARBA" id="ARBA00023315"/>
    </source>
</evidence>
<dbReference type="OrthoDB" id="5242221at2"/>
<accession>A0A024H3E2</accession>
<proteinExistence type="inferred from homology"/>
<evidence type="ECO:0000256" key="1">
    <source>
        <dbReference type="ARBA" id="ARBA00022679"/>
    </source>
</evidence>
<keyword evidence="2" id="KW-0012">Acyltransferase</keyword>
<dbReference type="Gene3D" id="3.40.630.30">
    <property type="match status" value="1"/>
</dbReference>
<keyword evidence="1 5" id="KW-0808">Transferase</keyword>
<dbReference type="RefSeq" id="WP_050055318.1">
    <property type="nucleotide sequence ID" value="NZ_CAQI01000044.1"/>
</dbReference>
<reference evidence="6" key="1">
    <citation type="journal article" date="2014" name="Genome Announc.">
        <title>Genome Sequence of Arthrobacter siccitolerans 4J27, a Xeroprotectant-Producing Desiccation-Tolerant Microorganism.</title>
        <authorList>
            <person name="Manzanera M."/>
            <person name="Santa-Cruz-Calvo L."/>
            <person name="Vilchez J.I."/>
            <person name="Garcia-Fontana C."/>
            <person name="Silva-Castro G.A."/>
            <person name="Calvo C."/>
            <person name="Gonzalez-Lopez J."/>
        </authorList>
    </citation>
    <scope>NUCLEOTIDE SEQUENCE [LARGE SCALE GENOMIC DNA]</scope>
    <source>
        <strain evidence="6">4J27</strain>
    </source>
</reference>
<evidence type="ECO:0000313" key="6">
    <source>
        <dbReference type="Proteomes" id="UP000035722"/>
    </source>
</evidence>
<evidence type="ECO:0000259" key="4">
    <source>
        <dbReference type="PROSITE" id="PS51186"/>
    </source>
</evidence>
<dbReference type="PROSITE" id="PS51186">
    <property type="entry name" value="GNAT"/>
    <property type="match status" value="1"/>
</dbReference>
<dbReference type="EMBL" id="CAQI01000044">
    <property type="protein sequence ID" value="CCQ46392.1"/>
    <property type="molecule type" value="Genomic_DNA"/>
</dbReference>
<dbReference type="PANTHER" id="PTHR43792:SF8">
    <property type="entry name" value="[RIBOSOMAL PROTEIN US5]-ALANINE N-ACETYLTRANSFERASE"/>
    <property type="match status" value="1"/>
</dbReference>
<dbReference type="PANTHER" id="PTHR43792">
    <property type="entry name" value="GNAT FAMILY, PUTATIVE (AFU_ORTHOLOGUE AFUA_3G00765)-RELATED-RELATED"/>
    <property type="match status" value="1"/>
</dbReference>